<keyword evidence="3" id="KW-0963">Cytoplasm</keyword>
<dbReference type="OrthoDB" id="440202at2759"/>
<dbReference type="KEGG" id="aten:116294142"/>
<feature type="domain" description="Cdc37 C-terminal" evidence="8">
    <location>
        <begin position="285"/>
        <end position="373"/>
    </location>
</feature>
<dbReference type="InterPro" id="IPR013873">
    <property type="entry name" value="Cdc37_C"/>
</dbReference>
<dbReference type="GO" id="GO:0050821">
    <property type="term" value="P:protein stabilization"/>
    <property type="evidence" value="ECO:0007669"/>
    <property type="project" value="TreeGrafter"/>
</dbReference>
<dbReference type="InterPro" id="IPR013874">
    <property type="entry name" value="Cdc37_Hsp90-bd"/>
</dbReference>
<feature type="coiled-coil region" evidence="6">
    <location>
        <begin position="40"/>
        <end position="106"/>
    </location>
</feature>
<organism evidence="11 12">
    <name type="scientific">Actinia tenebrosa</name>
    <name type="common">Australian red waratah sea anemone</name>
    <dbReference type="NCBI Taxonomy" id="6105"/>
    <lineage>
        <taxon>Eukaryota</taxon>
        <taxon>Metazoa</taxon>
        <taxon>Cnidaria</taxon>
        <taxon>Anthozoa</taxon>
        <taxon>Hexacorallia</taxon>
        <taxon>Actiniaria</taxon>
        <taxon>Actiniidae</taxon>
        <taxon>Actinia</taxon>
    </lineage>
</organism>
<comment type="similarity">
    <text evidence="2">Belongs to the CDC37 family.</text>
</comment>
<evidence type="ECO:0000313" key="12">
    <source>
        <dbReference type="RefSeq" id="XP_031557547.1"/>
    </source>
</evidence>
<dbReference type="Pfam" id="PF08565">
    <property type="entry name" value="CDC37_M"/>
    <property type="match status" value="1"/>
</dbReference>
<reference evidence="12" key="1">
    <citation type="submission" date="2025-08" db="UniProtKB">
        <authorList>
            <consortium name="RefSeq"/>
        </authorList>
    </citation>
    <scope>IDENTIFICATION</scope>
    <source>
        <tissue evidence="12">Tentacle</tissue>
    </source>
</reference>
<accession>A0A6P8HY62</accession>
<sequence>MVDYSRWDHIEVSDDEDETHPNIDTPSLFRWRHQARVERMEEMAKERKAMDSKLAEKRKELEQLREKLSNASMSDKEGFQKHLDKAESELKELKKKDEELTKAEKKAPKNVDTLSHEGFTKTIINHPKPKEEETISAEEQEKRSKEFMDKYEKEIKHFGMLHDYVDSKDYLIKHPYLTCDDTANYLALWCINLQVQEKESLMERVAHQCIIIQYILELAKQLKSDPKATLSSFFTKIVRAKTEFPEYMDAFNDELQSFKKRVRDRAEARIEKAMKEAEEEERQQRLGPGGLDPVEVFECLPKELQDCFDKKDVGLLQEVLGKMPEEEARSWLKKCVDSGLWIPNAAETEKAHAEGGMDAEQEEKMYEEVKEPESK</sequence>
<dbReference type="Pfam" id="PF03234">
    <property type="entry name" value="CDC37_N"/>
    <property type="match status" value="1"/>
</dbReference>
<dbReference type="FunCoup" id="A0A6P8HY62">
    <property type="interactions" value="1637"/>
</dbReference>
<dbReference type="Gene3D" id="6.10.140.250">
    <property type="match status" value="1"/>
</dbReference>
<dbReference type="SMART" id="SM01070">
    <property type="entry name" value="CDC37_M"/>
    <property type="match status" value="1"/>
</dbReference>
<dbReference type="AlphaFoldDB" id="A0A6P8HY62"/>
<dbReference type="InParanoid" id="A0A6P8HY62"/>
<dbReference type="GO" id="GO:0019901">
    <property type="term" value="F:protein kinase binding"/>
    <property type="evidence" value="ECO:0007669"/>
    <property type="project" value="InterPro"/>
</dbReference>
<keyword evidence="6" id="KW-0175">Coiled coil</keyword>
<evidence type="ECO:0000313" key="11">
    <source>
        <dbReference type="Proteomes" id="UP000515163"/>
    </source>
</evidence>
<proteinExistence type="inferred from homology"/>
<dbReference type="GO" id="GO:0006457">
    <property type="term" value="P:protein folding"/>
    <property type="evidence" value="ECO:0007669"/>
    <property type="project" value="TreeGrafter"/>
</dbReference>
<comment type="subcellular location">
    <subcellularLocation>
        <location evidence="1">Cytoplasm</location>
    </subcellularLocation>
</comment>
<dbReference type="SUPFAM" id="SSF101391">
    <property type="entry name" value="Hsp90 co-chaperone CDC37"/>
    <property type="match status" value="1"/>
</dbReference>
<evidence type="ECO:0000256" key="2">
    <source>
        <dbReference type="ARBA" id="ARBA00006222"/>
    </source>
</evidence>
<dbReference type="GO" id="GO:0005737">
    <property type="term" value="C:cytoplasm"/>
    <property type="evidence" value="ECO:0007669"/>
    <property type="project" value="UniProtKB-SubCell"/>
</dbReference>
<dbReference type="RefSeq" id="XP_031557547.1">
    <property type="nucleotide sequence ID" value="XM_031701687.1"/>
</dbReference>
<dbReference type="InterPro" id="IPR004918">
    <property type="entry name" value="Cdc37"/>
</dbReference>
<dbReference type="FunFam" id="1.20.58.610:FF:000001">
    <property type="entry name" value="Hsp90 co-chaperone Cdc37-like 1"/>
    <property type="match status" value="1"/>
</dbReference>
<dbReference type="GO" id="GO:0051087">
    <property type="term" value="F:protein-folding chaperone binding"/>
    <property type="evidence" value="ECO:0007669"/>
    <property type="project" value="TreeGrafter"/>
</dbReference>
<evidence type="ECO:0000256" key="7">
    <source>
        <dbReference type="SAM" id="MobiDB-lite"/>
    </source>
</evidence>
<dbReference type="Pfam" id="PF08564">
    <property type="entry name" value="CDC37_C"/>
    <property type="match status" value="1"/>
</dbReference>
<evidence type="ECO:0000259" key="8">
    <source>
        <dbReference type="SMART" id="SM01069"/>
    </source>
</evidence>
<evidence type="ECO:0000256" key="4">
    <source>
        <dbReference type="ARBA" id="ARBA00023186"/>
    </source>
</evidence>
<dbReference type="PANTHER" id="PTHR12800:SF4">
    <property type="entry name" value="HSP90 CO-CHAPERONE CDC37"/>
    <property type="match status" value="1"/>
</dbReference>
<feature type="domain" description="Cdc37 Hsp90 binding" evidence="9">
    <location>
        <begin position="115"/>
        <end position="281"/>
    </location>
</feature>
<dbReference type="SMART" id="SM01071">
    <property type="entry name" value="CDC37_N"/>
    <property type="match status" value="1"/>
</dbReference>
<evidence type="ECO:0000256" key="5">
    <source>
        <dbReference type="ARBA" id="ARBA00031396"/>
    </source>
</evidence>
<evidence type="ECO:0000259" key="9">
    <source>
        <dbReference type="SMART" id="SM01070"/>
    </source>
</evidence>
<evidence type="ECO:0000259" key="10">
    <source>
        <dbReference type="SMART" id="SM01071"/>
    </source>
</evidence>
<dbReference type="InterPro" id="IPR013855">
    <property type="entry name" value="Cdc37_N_dom"/>
</dbReference>
<keyword evidence="4" id="KW-0143">Chaperone</keyword>
<dbReference type="GO" id="GO:0051082">
    <property type="term" value="F:unfolded protein binding"/>
    <property type="evidence" value="ECO:0007669"/>
    <property type="project" value="TreeGrafter"/>
</dbReference>
<evidence type="ECO:0000256" key="6">
    <source>
        <dbReference type="SAM" id="Coils"/>
    </source>
</evidence>
<feature type="unsure residue" description="D or N" evidence="12">
    <location>
        <position position="253"/>
    </location>
</feature>
<feature type="domain" description="Cdc37 N-terminal" evidence="10">
    <location>
        <begin position="1"/>
        <end position="122"/>
    </location>
</feature>
<evidence type="ECO:0000256" key="1">
    <source>
        <dbReference type="ARBA" id="ARBA00004496"/>
    </source>
</evidence>
<dbReference type="InterPro" id="IPR038189">
    <property type="entry name" value="Cdc37_Hsp90-bd_sf"/>
</dbReference>
<gene>
    <name evidence="12" type="primary">LOC116294142</name>
</gene>
<dbReference type="GO" id="GO:0031072">
    <property type="term" value="F:heat shock protein binding"/>
    <property type="evidence" value="ECO:0007669"/>
    <property type="project" value="TreeGrafter"/>
</dbReference>
<name>A0A6P8HY62_ACTTE</name>
<feature type="region of interest" description="Disordered" evidence="7">
    <location>
        <begin position="346"/>
        <end position="375"/>
    </location>
</feature>
<dbReference type="PANTHER" id="PTHR12800">
    <property type="entry name" value="CDC37-RELATED"/>
    <property type="match status" value="1"/>
</dbReference>
<dbReference type="Gene3D" id="1.20.58.610">
    <property type="entry name" value="Cdc37, Hsp90 binding domain"/>
    <property type="match status" value="1"/>
</dbReference>
<dbReference type="SMART" id="SM01069">
    <property type="entry name" value="CDC37_C"/>
    <property type="match status" value="1"/>
</dbReference>
<evidence type="ECO:0000256" key="3">
    <source>
        <dbReference type="ARBA" id="ARBA00022490"/>
    </source>
</evidence>
<dbReference type="Proteomes" id="UP000515163">
    <property type="component" value="Unplaced"/>
</dbReference>
<protein>
    <recommendedName>
        <fullName evidence="5">Hsp90 chaperone protein kinase-targeting subunit</fullName>
    </recommendedName>
</protein>
<keyword evidence="11" id="KW-1185">Reference proteome</keyword>
<feature type="compositionally biased region" description="Basic and acidic residues" evidence="7">
    <location>
        <begin position="362"/>
        <end position="375"/>
    </location>
</feature>